<name>A0A085NMK0_9BILA</name>
<organism evidence="1">
    <name type="scientific">Trichuris suis</name>
    <name type="common">pig whipworm</name>
    <dbReference type="NCBI Taxonomy" id="68888"/>
    <lineage>
        <taxon>Eukaryota</taxon>
        <taxon>Metazoa</taxon>
        <taxon>Ecdysozoa</taxon>
        <taxon>Nematoda</taxon>
        <taxon>Enoplea</taxon>
        <taxon>Dorylaimia</taxon>
        <taxon>Trichinellida</taxon>
        <taxon>Trichuridae</taxon>
        <taxon>Trichuris</taxon>
    </lineage>
</organism>
<dbReference type="EMBL" id="KL367486">
    <property type="protein sequence ID" value="KFD70696.1"/>
    <property type="molecule type" value="Genomic_DNA"/>
</dbReference>
<protein>
    <submittedName>
        <fullName evidence="1">Uncharacterized protein</fullName>
    </submittedName>
</protein>
<dbReference type="Proteomes" id="UP000030758">
    <property type="component" value="Unassembled WGS sequence"/>
</dbReference>
<reference evidence="1" key="1">
    <citation type="journal article" date="2014" name="Nat. Genet.">
        <title>Genome and transcriptome of the porcine whipworm Trichuris suis.</title>
        <authorList>
            <person name="Jex A.R."/>
            <person name="Nejsum P."/>
            <person name="Schwarz E.M."/>
            <person name="Hu L."/>
            <person name="Young N.D."/>
            <person name="Hall R.S."/>
            <person name="Korhonen P.K."/>
            <person name="Liao S."/>
            <person name="Thamsborg S."/>
            <person name="Xia J."/>
            <person name="Xu P."/>
            <person name="Wang S."/>
            <person name="Scheerlinck J.P."/>
            <person name="Hofmann A."/>
            <person name="Sternberg P.W."/>
            <person name="Wang J."/>
            <person name="Gasser R.B."/>
        </authorList>
    </citation>
    <scope>NUCLEOTIDE SEQUENCE [LARGE SCALE GENOMIC DNA]</scope>
    <source>
        <strain evidence="1">DCEP-RM93F</strain>
    </source>
</reference>
<proteinExistence type="predicted"/>
<accession>A0A085NMK0</accession>
<dbReference type="AlphaFoldDB" id="A0A085NMK0"/>
<evidence type="ECO:0000313" key="1">
    <source>
        <dbReference type="EMBL" id="KFD70696.1"/>
    </source>
</evidence>
<sequence length="61" mass="6586">MLRCTVTSDWYDFISCGDIHSRTIVLTLHALHASGMSPQTIISTDVGVIPSNHGQHASGIH</sequence>
<gene>
    <name evidence="1" type="ORF">M514_17168</name>
</gene>